<dbReference type="Pfam" id="PF06144">
    <property type="entry name" value="DNA_pol3_delta"/>
    <property type="match status" value="1"/>
</dbReference>
<organism evidence="11 12">
    <name type="scientific">Oribacterium sinus F0268</name>
    <dbReference type="NCBI Taxonomy" id="585501"/>
    <lineage>
        <taxon>Bacteria</taxon>
        <taxon>Bacillati</taxon>
        <taxon>Bacillota</taxon>
        <taxon>Clostridia</taxon>
        <taxon>Lachnospirales</taxon>
        <taxon>Lachnospiraceae</taxon>
        <taxon>Oribacterium</taxon>
    </lineage>
</organism>
<reference evidence="11 12" key="1">
    <citation type="submission" date="2009-04" db="EMBL/GenBank/DDBJ databases">
        <authorList>
            <person name="Qin X."/>
            <person name="Bachman B."/>
            <person name="Battles P."/>
            <person name="Bell A."/>
            <person name="Bess C."/>
            <person name="Bickham C."/>
            <person name="Chaboub L."/>
            <person name="Chen D."/>
            <person name="Coyle M."/>
            <person name="Deiros D.R."/>
            <person name="Dinh H."/>
            <person name="Forbes L."/>
            <person name="Fowler G."/>
            <person name="Francisco L."/>
            <person name="Fu Q."/>
            <person name="Gubbala S."/>
            <person name="Hale W."/>
            <person name="Han Y."/>
            <person name="Hemphill L."/>
            <person name="Highlander S.K."/>
            <person name="Hirani K."/>
            <person name="Hogues M."/>
            <person name="Jackson L."/>
            <person name="Jakkamsetti A."/>
            <person name="Javaid M."/>
            <person name="Jiang H."/>
            <person name="Korchina V."/>
            <person name="Kovar C."/>
            <person name="Lara F."/>
            <person name="Lee S."/>
            <person name="Mata R."/>
            <person name="Mathew T."/>
            <person name="Moen C."/>
            <person name="Morales K."/>
            <person name="Munidasa M."/>
            <person name="Nazareth L."/>
            <person name="Ngo R."/>
            <person name="Nguyen L."/>
            <person name="Okwuonu G."/>
            <person name="Ongeri F."/>
            <person name="Patil S."/>
            <person name="Petrosino J."/>
            <person name="Pham C."/>
            <person name="Pham P."/>
            <person name="Pu L.-L."/>
            <person name="Puazo M."/>
            <person name="Raj R."/>
            <person name="Reid J."/>
            <person name="Rouhana J."/>
            <person name="Saada N."/>
            <person name="Shang Y."/>
            <person name="Simmons D."/>
            <person name="Thornton R."/>
            <person name="Warren J."/>
            <person name="Weissenberger G."/>
            <person name="Zhang J."/>
            <person name="Zhang L."/>
            <person name="Zhou C."/>
            <person name="Zhu D."/>
            <person name="Muzny D."/>
            <person name="Worley K."/>
            <person name="Gibbs R."/>
        </authorList>
    </citation>
    <scope>NUCLEOTIDE SEQUENCE [LARGE SCALE GENOMIC DNA]</scope>
    <source>
        <strain evidence="11 12">F0268</strain>
    </source>
</reference>
<dbReference type="SUPFAM" id="SSF48019">
    <property type="entry name" value="post-AAA+ oligomerization domain-like"/>
    <property type="match status" value="1"/>
</dbReference>
<evidence type="ECO:0000256" key="1">
    <source>
        <dbReference type="ARBA" id="ARBA00012417"/>
    </source>
</evidence>
<dbReference type="FunCoup" id="C2L1F5">
    <property type="interactions" value="97"/>
</dbReference>
<comment type="similarity">
    <text evidence="7">Belongs to the DNA polymerase HolA subunit family.</text>
</comment>
<keyword evidence="6" id="KW-0239">DNA-directed DNA polymerase</keyword>
<keyword evidence="4 11" id="KW-0548">Nucleotidyltransferase</keyword>
<gene>
    <name evidence="11" type="primary">holA</name>
    <name evidence="11" type="ORF">HMPREF6123_2574</name>
</gene>
<evidence type="ECO:0000256" key="5">
    <source>
        <dbReference type="ARBA" id="ARBA00022705"/>
    </source>
</evidence>
<evidence type="ECO:0000256" key="2">
    <source>
        <dbReference type="ARBA" id="ARBA00017703"/>
    </source>
</evidence>
<keyword evidence="5" id="KW-0235">DNA replication</keyword>
<dbReference type="InterPro" id="IPR048466">
    <property type="entry name" value="DNA_pol3_delta-like_C"/>
</dbReference>
<feature type="domain" description="DNA polymerase III delta subunit-like C-terminal" evidence="10">
    <location>
        <begin position="238"/>
        <end position="356"/>
    </location>
</feature>
<evidence type="ECO:0000313" key="11">
    <source>
        <dbReference type="EMBL" id="EEJ50141.1"/>
    </source>
</evidence>
<dbReference type="PANTHER" id="PTHR34388">
    <property type="entry name" value="DNA POLYMERASE III SUBUNIT DELTA"/>
    <property type="match status" value="1"/>
</dbReference>
<dbReference type="InterPro" id="IPR010372">
    <property type="entry name" value="DNA_pol3_delta_N"/>
</dbReference>
<dbReference type="NCBIfam" id="TIGR01128">
    <property type="entry name" value="holA"/>
    <property type="match status" value="1"/>
</dbReference>
<evidence type="ECO:0000259" key="10">
    <source>
        <dbReference type="Pfam" id="PF21694"/>
    </source>
</evidence>
<name>C2L1F5_9FIRM</name>
<dbReference type="PANTHER" id="PTHR34388:SF1">
    <property type="entry name" value="DNA POLYMERASE III SUBUNIT DELTA"/>
    <property type="match status" value="1"/>
</dbReference>
<feature type="domain" description="DNA polymerase III delta N-terminal" evidence="9">
    <location>
        <begin position="53"/>
        <end position="163"/>
    </location>
</feature>
<comment type="caution">
    <text evidence="11">The sequence shown here is derived from an EMBL/GenBank/DDBJ whole genome shotgun (WGS) entry which is preliminary data.</text>
</comment>
<evidence type="ECO:0000256" key="6">
    <source>
        <dbReference type="ARBA" id="ARBA00022932"/>
    </source>
</evidence>
<dbReference type="Gene3D" id="1.10.8.60">
    <property type="match status" value="1"/>
</dbReference>
<keyword evidence="12" id="KW-1185">Reference proteome</keyword>
<evidence type="ECO:0000256" key="3">
    <source>
        <dbReference type="ARBA" id="ARBA00022679"/>
    </source>
</evidence>
<dbReference type="EMBL" id="ACKX01000243">
    <property type="protein sequence ID" value="EEJ50141.1"/>
    <property type="molecule type" value="Genomic_DNA"/>
</dbReference>
<proteinExistence type="inferred from homology"/>
<dbReference type="SUPFAM" id="SSF52540">
    <property type="entry name" value="P-loop containing nucleoside triphosphate hydrolases"/>
    <property type="match status" value="1"/>
</dbReference>
<sequence>MEIPFNVFSTLAQSIFFGKEDSLGYKKGEREEFLEAQKKIQEQLKEKSFLPLYLLYGEEDYLLSYYKKAFFQAFSENEGINCMVVEELPPTDELISAVETLPFFAPYRLMVFQGKSSGRKKLSEEFIQYLKNSPKETVLLFIEEKVDKRSSLYKVVKERGLCLACMEQDQAFLQRFALQQLKKEGKKIRENVLGLLLSRSGSSLYRIVNACKNCVDYIGDEEEITQEAVEAVVEKLPEDRVFDLIEALGRGDQEKVFQYYGDLLRLEEKPAKIQNLIRKNVEKLLVVREYLTEGLREREMESRLSMDSWRVRKYIAQARTYTQSGLQSLFHSLLRLEEENRKGRISDSLALELLLANQAENLLP</sequence>
<evidence type="ECO:0000259" key="9">
    <source>
        <dbReference type="Pfam" id="PF06144"/>
    </source>
</evidence>
<dbReference type="eggNOG" id="COG1466">
    <property type="taxonomic scope" value="Bacteria"/>
</dbReference>
<evidence type="ECO:0000256" key="7">
    <source>
        <dbReference type="ARBA" id="ARBA00034754"/>
    </source>
</evidence>
<dbReference type="GO" id="GO:0003677">
    <property type="term" value="F:DNA binding"/>
    <property type="evidence" value="ECO:0007669"/>
    <property type="project" value="InterPro"/>
</dbReference>
<dbReference type="InParanoid" id="C2L1F5"/>
<dbReference type="InterPro" id="IPR008921">
    <property type="entry name" value="DNA_pol3_clamp-load_cplx_C"/>
</dbReference>
<protein>
    <recommendedName>
        <fullName evidence="2">DNA polymerase III subunit delta</fullName>
        <ecNumber evidence="1">2.7.7.7</ecNumber>
    </recommendedName>
</protein>
<keyword evidence="3 11" id="KW-0808">Transferase</keyword>
<evidence type="ECO:0000256" key="8">
    <source>
        <dbReference type="ARBA" id="ARBA00049244"/>
    </source>
</evidence>
<dbReference type="Gene3D" id="1.20.272.10">
    <property type="match status" value="1"/>
</dbReference>
<dbReference type="HOGENOM" id="CLU_044694_2_2_9"/>
<dbReference type="Pfam" id="PF21694">
    <property type="entry name" value="DNA_pol3_delta_C"/>
    <property type="match status" value="1"/>
</dbReference>
<evidence type="ECO:0000313" key="12">
    <source>
        <dbReference type="Proteomes" id="UP000004121"/>
    </source>
</evidence>
<dbReference type="GO" id="GO:0003887">
    <property type="term" value="F:DNA-directed DNA polymerase activity"/>
    <property type="evidence" value="ECO:0007669"/>
    <property type="project" value="UniProtKB-KW"/>
</dbReference>
<dbReference type="InterPro" id="IPR005790">
    <property type="entry name" value="DNA_polIII_delta"/>
</dbReference>
<dbReference type="InterPro" id="IPR027417">
    <property type="entry name" value="P-loop_NTPase"/>
</dbReference>
<accession>C2L1F5</accession>
<dbReference type="GO" id="GO:0009360">
    <property type="term" value="C:DNA polymerase III complex"/>
    <property type="evidence" value="ECO:0007669"/>
    <property type="project" value="InterPro"/>
</dbReference>
<comment type="catalytic activity">
    <reaction evidence="8">
        <text>DNA(n) + a 2'-deoxyribonucleoside 5'-triphosphate = DNA(n+1) + diphosphate</text>
        <dbReference type="Rhea" id="RHEA:22508"/>
        <dbReference type="Rhea" id="RHEA-COMP:17339"/>
        <dbReference type="Rhea" id="RHEA-COMP:17340"/>
        <dbReference type="ChEBI" id="CHEBI:33019"/>
        <dbReference type="ChEBI" id="CHEBI:61560"/>
        <dbReference type="ChEBI" id="CHEBI:173112"/>
        <dbReference type="EC" id="2.7.7.7"/>
    </reaction>
</comment>
<dbReference type="STRING" id="585501.HMPREF6123_2574"/>
<evidence type="ECO:0000256" key="4">
    <source>
        <dbReference type="ARBA" id="ARBA00022695"/>
    </source>
</evidence>
<dbReference type="AlphaFoldDB" id="C2L1F5"/>
<dbReference type="Gene3D" id="3.40.50.300">
    <property type="entry name" value="P-loop containing nucleotide triphosphate hydrolases"/>
    <property type="match status" value="1"/>
</dbReference>
<dbReference type="GO" id="GO:0006261">
    <property type="term" value="P:DNA-templated DNA replication"/>
    <property type="evidence" value="ECO:0007669"/>
    <property type="project" value="TreeGrafter"/>
</dbReference>
<dbReference type="Proteomes" id="UP000004121">
    <property type="component" value="Unassembled WGS sequence"/>
</dbReference>
<dbReference type="EC" id="2.7.7.7" evidence="1"/>